<dbReference type="Gene3D" id="3.10.180.10">
    <property type="entry name" value="2,3-Dihydroxybiphenyl 1,2-Dioxygenase, domain 1"/>
    <property type="match status" value="1"/>
</dbReference>
<dbReference type="AlphaFoldDB" id="A0A5E4RI43"/>
<dbReference type="GO" id="GO:0016829">
    <property type="term" value="F:lyase activity"/>
    <property type="evidence" value="ECO:0007669"/>
    <property type="project" value="UniProtKB-KW"/>
</dbReference>
<proteinExistence type="predicted"/>
<feature type="domain" description="VOC" evidence="1">
    <location>
        <begin position="1"/>
        <end position="126"/>
    </location>
</feature>
<name>A0A5E4RI43_9BURK</name>
<dbReference type="PANTHER" id="PTHR35006">
    <property type="entry name" value="GLYOXALASE FAMILY PROTEIN (AFU_ORTHOLOGUE AFUA_5G14830)"/>
    <property type="match status" value="1"/>
</dbReference>
<organism evidence="2 3">
    <name type="scientific">Pandoraea horticolens</name>
    <dbReference type="NCBI Taxonomy" id="2508298"/>
    <lineage>
        <taxon>Bacteria</taxon>
        <taxon>Pseudomonadati</taxon>
        <taxon>Pseudomonadota</taxon>
        <taxon>Betaproteobacteria</taxon>
        <taxon>Burkholderiales</taxon>
        <taxon>Burkholderiaceae</taxon>
        <taxon>Pandoraea</taxon>
    </lineage>
</organism>
<evidence type="ECO:0000313" key="2">
    <source>
        <dbReference type="EMBL" id="VVD62956.1"/>
    </source>
</evidence>
<evidence type="ECO:0000259" key="1">
    <source>
        <dbReference type="PROSITE" id="PS51819"/>
    </source>
</evidence>
<dbReference type="InterPro" id="IPR004360">
    <property type="entry name" value="Glyas_Fos-R_dOase_dom"/>
</dbReference>
<dbReference type="CDD" id="cd07262">
    <property type="entry name" value="VOC_like"/>
    <property type="match status" value="1"/>
</dbReference>
<dbReference type="PANTHER" id="PTHR35006:SF1">
    <property type="entry name" value="BLL2941 PROTEIN"/>
    <property type="match status" value="1"/>
</dbReference>
<sequence length="133" mass="14551">MIRYATLGTNNLENATVFYNRVLATLDLHPTPFSHETFYGHKDAPSEEVVLTITLPFDGAPATRGNGSMIALHAESKQQVDAAYEAAIAQGGQCEGAPGPRLDYHPRMYVAYFRDLDGNKLAVVHFEPVSDAQ</sequence>
<keyword evidence="2" id="KW-0456">Lyase</keyword>
<protein>
    <submittedName>
        <fullName evidence="2">Lactoylglutathione lyase protein</fullName>
    </submittedName>
</protein>
<dbReference type="InterPro" id="IPR029068">
    <property type="entry name" value="Glyas_Bleomycin-R_OHBP_Dase"/>
</dbReference>
<dbReference type="SUPFAM" id="SSF54593">
    <property type="entry name" value="Glyoxalase/Bleomycin resistance protein/Dihydroxybiphenyl dioxygenase"/>
    <property type="match status" value="1"/>
</dbReference>
<dbReference type="PROSITE" id="PS51819">
    <property type="entry name" value="VOC"/>
    <property type="match status" value="1"/>
</dbReference>
<accession>A0A5E4RI43</accession>
<gene>
    <name evidence="2" type="ORF">PHO31112_00209</name>
</gene>
<dbReference type="InterPro" id="IPR037523">
    <property type="entry name" value="VOC_core"/>
</dbReference>
<dbReference type="RefSeq" id="WP_150618785.1">
    <property type="nucleotide sequence ID" value="NZ_CABPSM010000001.1"/>
</dbReference>
<dbReference type="Pfam" id="PF00903">
    <property type="entry name" value="Glyoxalase"/>
    <property type="match status" value="1"/>
</dbReference>
<evidence type="ECO:0000313" key="3">
    <source>
        <dbReference type="Proteomes" id="UP000343317"/>
    </source>
</evidence>
<dbReference type="EMBL" id="CABPSM010000001">
    <property type="protein sequence ID" value="VVD62956.1"/>
    <property type="molecule type" value="Genomic_DNA"/>
</dbReference>
<reference evidence="2 3" key="1">
    <citation type="submission" date="2019-08" db="EMBL/GenBank/DDBJ databases">
        <authorList>
            <person name="Peeters C."/>
        </authorList>
    </citation>
    <scope>NUCLEOTIDE SEQUENCE [LARGE SCALE GENOMIC DNA]</scope>
    <source>
        <strain evidence="2 3">LMG 31112</strain>
    </source>
</reference>
<keyword evidence="3" id="KW-1185">Reference proteome</keyword>
<dbReference type="Proteomes" id="UP000343317">
    <property type="component" value="Unassembled WGS sequence"/>
</dbReference>